<keyword evidence="1" id="KW-0812">Transmembrane</keyword>
<dbReference type="PANTHER" id="PTHR45138:SF24">
    <property type="entry name" value="DIGUANYLATE CYCLASE DGCC-RELATED"/>
    <property type="match status" value="1"/>
</dbReference>
<dbReference type="Pfam" id="PF00990">
    <property type="entry name" value="GGDEF"/>
    <property type="match status" value="1"/>
</dbReference>
<dbReference type="CDD" id="cd01949">
    <property type="entry name" value="GGDEF"/>
    <property type="match status" value="1"/>
</dbReference>
<dbReference type="InterPro" id="IPR029787">
    <property type="entry name" value="Nucleotide_cyclase"/>
</dbReference>
<dbReference type="InterPro" id="IPR043128">
    <property type="entry name" value="Rev_trsase/Diguanyl_cyclase"/>
</dbReference>
<proteinExistence type="predicted"/>
<name>A0A9D2MA57_9FIRM</name>
<gene>
    <name evidence="3" type="ORF">H9714_04865</name>
</gene>
<dbReference type="GO" id="GO:0052621">
    <property type="term" value="F:diguanylate cyclase activity"/>
    <property type="evidence" value="ECO:0007669"/>
    <property type="project" value="TreeGrafter"/>
</dbReference>
<accession>A0A9D2MA57</accession>
<reference evidence="3" key="1">
    <citation type="journal article" date="2021" name="PeerJ">
        <title>Extensive microbial diversity within the chicken gut microbiome revealed by metagenomics and culture.</title>
        <authorList>
            <person name="Gilroy R."/>
            <person name="Ravi A."/>
            <person name="Getino M."/>
            <person name="Pursley I."/>
            <person name="Horton D.L."/>
            <person name="Alikhan N.F."/>
            <person name="Baker D."/>
            <person name="Gharbi K."/>
            <person name="Hall N."/>
            <person name="Watson M."/>
            <person name="Adriaenssens E.M."/>
            <person name="Foster-Nyarko E."/>
            <person name="Jarju S."/>
            <person name="Secka A."/>
            <person name="Antonio M."/>
            <person name="Oren A."/>
            <person name="Chaudhuri R.R."/>
            <person name="La Ragione R."/>
            <person name="Hildebrand F."/>
            <person name="Pallen M.J."/>
        </authorList>
    </citation>
    <scope>NUCLEOTIDE SEQUENCE</scope>
    <source>
        <strain evidence="3">CHK189-11263</strain>
    </source>
</reference>
<dbReference type="Proteomes" id="UP000824208">
    <property type="component" value="Unassembled WGS sequence"/>
</dbReference>
<dbReference type="SUPFAM" id="SSF55073">
    <property type="entry name" value="Nucleotide cyclase"/>
    <property type="match status" value="1"/>
</dbReference>
<evidence type="ECO:0000313" key="4">
    <source>
        <dbReference type="Proteomes" id="UP000824208"/>
    </source>
</evidence>
<dbReference type="NCBIfam" id="TIGR00254">
    <property type="entry name" value="GGDEF"/>
    <property type="match status" value="1"/>
</dbReference>
<reference evidence="3" key="2">
    <citation type="submission" date="2021-04" db="EMBL/GenBank/DDBJ databases">
        <authorList>
            <person name="Gilroy R."/>
        </authorList>
    </citation>
    <scope>NUCLEOTIDE SEQUENCE</scope>
    <source>
        <strain evidence="3">CHK189-11263</strain>
    </source>
</reference>
<dbReference type="InterPro" id="IPR050469">
    <property type="entry name" value="Diguanylate_Cyclase"/>
</dbReference>
<sequence>MRQRCTGELPRQEEIICRWLRLHLCALWCLVGAALAVELAMAVVTHRADGFAPRGMGEYLVKYVVAPSGMNLALALAATALARTRRSPPALGWYAVSLALTGVNLVLYTIHSIFPAVAALFLVGVLLTTTYGDYALTTATALFSLASMTVSGLFWSWDASKRPVTGSTIETVDFLIQLLILLGVYLLCLAVIYFERRKNAAIVCAEQERLRLWEAARNDSLTGLHNRTALREALDQVEARRETVSFVMIDLDHFKALNDTHGHVQGDACLQHMASILRKAAGEQPVFRYGGDEFCTLLWGCGGEEAAAFCRRVGREMERSGLCVRYGVEASFGVAEYTPGLSAHQLLERADEALYRAKAMRNAVCVWEEQRP</sequence>
<dbReference type="InterPro" id="IPR000160">
    <property type="entry name" value="GGDEF_dom"/>
</dbReference>
<keyword evidence="1" id="KW-0472">Membrane</keyword>
<dbReference type="PANTHER" id="PTHR45138">
    <property type="entry name" value="REGULATORY COMPONENTS OF SENSORY TRANSDUCTION SYSTEM"/>
    <property type="match status" value="1"/>
</dbReference>
<protein>
    <submittedName>
        <fullName evidence="3">GGDEF domain-containing protein</fullName>
    </submittedName>
</protein>
<feature type="domain" description="GGDEF" evidence="2">
    <location>
        <begin position="242"/>
        <end position="369"/>
    </location>
</feature>
<keyword evidence="1" id="KW-1133">Transmembrane helix</keyword>
<dbReference type="SMART" id="SM00267">
    <property type="entry name" value="GGDEF"/>
    <property type="match status" value="1"/>
</dbReference>
<evidence type="ECO:0000256" key="1">
    <source>
        <dbReference type="SAM" id="Phobius"/>
    </source>
</evidence>
<evidence type="ECO:0000313" key="3">
    <source>
        <dbReference type="EMBL" id="HJB56867.1"/>
    </source>
</evidence>
<feature type="transmembrane region" description="Helical" evidence="1">
    <location>
        <begin position="136"/>
        <end position="155"/>
    </location>
</feature>
<dbReference type="GO" id="GO:0043709">
    <property type="term" value="P:cell adhesion involved in single-species biofilm formation"/>
    <property type="evidence" value="ECO:0007669"/>
    <property type="project" value="TreeGrafter"/>
</dbReference>
<dbReference type="GO" id="GO:1902201">
    <property type="term" value="P:negative regulation of bacterial-type flagellum-dependent cell motility"/>
    <property type="evidence" value="ECO:0007669"/>
    <property type="project" value="TreeGrafter"/>
</dbReference>
<comment type="caution">
    <text evidence="3">The sequence shown here is derived from an EMBL/GenBank/DDBJ whole genome shotgun (WGS) entry which is preliminary data.</text>
</comment>
<feature type="transmembrane region" description="Helical" evidence="1">
    <location>
        <begin position="20"/>
        <end position="44"/>
    </location>
</feature>
<feature type="transmembrane region" description="Helical" evidence="1">
    <location>
        <begin position="175"/>
        <end position="194"/>
    </location>
</feature>
<dbReference type="PROSITE" id="PS50887">
    <property type="entry name" value="GGDEF"/>
    <property type="match status" value="1"/>
</dbReference>
<dbReference type="GO" id="GO:0005886">
    <property type="term" value="C:plasma membrane"/>
    <property type="evidence" value="ECO:0007669"/>
    <property type="project" value="TreeGrafter"/>
</dbReference>
<dbReference type="AlphaFoldDB" id="A0A9D2MA57"/>
<feature type="transmembrane region" description="Helical" evidence="1">
    <location>
        <begin position="113"/>
        <end position="129"/>
    </location>
</feature>
<dbReference type="Gene3D" id="3.30.70.270">
    <property type="match status" value="1"/>
</dbReference>
<evidence type="ECO:0000259" key="2">
    <source>
        <dbReference type="PROSITE" id="PS50887"/>
    </source>
</evidence>
<organism evidence="3 4">
    <name type="scientific">Candidatus Flavonifractor intestinipullorum</name>
    <dbReference type="NCBI Taxonomy" id="2838587"/>
    <lineage>
        <taxon>Bacteria</taxon>
        <taxon>Bacillati</taxon>
        <taxon>Bacillota</taxon>
        <taxon>Clostridia</taxon>
        <taxon>Eubacteriales</taxon>
        <taxon>Oscillospiraceae</taxon>
        <taxon>Flavonifractor</taxon>
    </lineage>
</organism>
<dbReference type="EMBL" id="DWYC01000049">
    <property type="protein sequence ID" value="HJB56867.1"/>
    <property type="molecule type" value="Genomic_DNA"/>
</dbReference>